<evidence type="ECO:0000259" key="7">
    <source>
        <dbReference type="Pfam" id="PF00814"/>
    </source>
</evidence>
<evidence type="ECO:0000256" key="1">
    <source>
        <dbReference type="ARBA" id="ARBA00012156"/>
    </source>
</evidence>
<evidence type="ECO:0000256" key="6">
    <source>
        <dbReference type="ARBA" id="ARBA00048117"/>
    </source>
</evidence>
<organism evidence="8 9">
    <name type="scientific">Malassezia vespertilionis</name>
    <dbReference type="NCBI Taxonomy" id="2020962"/>
    <lineage>
        <taxon>Eukaryota</taxon>
        <taxon>Fungi</taxon>
        <taxon>Dikarya</taxon>
        <taxon>Basidiomycota</taxon>
        <taxon>Ustilaginomycotina</taxon>
        <taxon>Malasseziomycetes</taxon>
        <taxon>Malasseziales</taxon>
        <taxon>Malasseziaceae</taxon>
        <taxon>Malassezia</taxon>
    </lineage>
</organism>
<accession>A0A2N1J7L8</accession>
<dbReference type="InterPro" id="IPR000905">
    <property type="entry name" value="Gcp-like_dom"/>
</dbReference>
<dbReference type="PANTHER" id="PTHR11735">
    <property type="entry name" value="TRNA N6-ADENOSINE THREONYLCARBAMOYLTRANSFERASE"/>
    <property type="match status" value="1"/>
</dbReference>
<keyword evidence="4" id="KW-0479">Metal-binding</keyword>
<evidence type="ECO:0000256" key="3">
    <source>
        <dbReference type="ARBA" id="ARBA00022694"/>
    </source>
</evidence>
<dbReference type="Pfam" id="PF00814">
    <property type="entry name" value="TsaD"/>
    <property type="match status" value="1"/>
</dbReference>
<dbReference type="AlphaFoldDB" id="A0A2N1J7L8"/>
<evidence type="ECO:0000313" key="9">
    <source>
        <dbReference type="Proteomes" id="UP000232875"/>
    </source>
</evidence>
<evidence type="ECO:0000256" key="2">
    <source>
        <dbReference type="ARBA" id="ARBA00022679"/>
    </source>
</evidence>
<keyword evidence="9" id="KW-1185">Reference proteome</keyword>
<name>A0A2N1J7L8_9BASI</name>
<evidence type="ECO:0000313" key="8">
    <source>
        <dbReference type="EMBL" id="PKI82555.1"/>
    </source>
</evidence>
<keyword evidence="2" id="KW-0808">Transferase</keyword>
<keyword evidence="3" id="KW-0819">tRNA processing</keyword>
<dbReference type="GO" id="GO:0072670">
    <property type="term" value="P:mitochondrial tRNA threonylcarbamoyladenosine modification"/>
    <property type="evidence" value="ECO:0007669"/>
    <property type="project" value="TreeGrafter"/>
</dbReference>
<dbReference type="InterPro" id="IPR043129">
    <property type="entry name" value="ATPase_NBD"/>
</dbReference>
<reference evidence="8 9" key="1">
    <citation type="submission" date="2017-10" db="EMBL/GenBank/DDBJ databases">
        <title>A novel species of cold-tolerant Malassezia isolated from bats.</title>
        <authorList>
            <person name="Lorch J.M."/>
            <person name="Palmer J.M."/>
            <person name="Vanderwolf K.J."/>
            <person name="Schmidt K.Z."/>
            <person name="Verant M.L."/>
            <person name="Weller T.J."/>
            <person name="Blehert D.S."/>
        </authorList>
    </citation>
    <scope>NUCLEOTIDE SEQUENCE [LARGE SCALE GENOMIC DNA]</scope>
    <source>
        <strain evidence="8 9">NWHC:44797-103</strain>
    </source>
</reference>
<evidence type="ECO:0000256" key="4">
    <source>
        <dbReference type="ARBA" id="ARBA00022723"/>
    </source>
</evidence>
<feature type="domain" description="Gcp-like" evidence="7">
    <location>
        <begin position="7"/>
        <end position="142"/>
    </location>
</feature>
<sequence>MLTESATPHFPFLTLLVSGGHTMLVLVQSLDKFQILADTLDDSVGNTFDKFARTLALGWQSAPGALVEQLAAQHTDGNAVTLPRILLGAPSFSYSGLKSAASRAVQRAGGPESMSTQDKAALAHAFQHAAFAQLEDKMVRALVSSLSA</sequence>
<protein>
    <recommendedName>
        <fullName evidence="1">N(6)-L-threonylcarbamoyladenine synthase</fullName>
        <ecNumber evidence="1">2.3.1.234</ecNumber>
    </recommendedName>
</protein>
<dbReference type="EC" id="2.3.1.234" evidence="1"/>
<dbReference type="Proteomes" id="UP000232875">
    <property type="component" value="Unassembled WGS sequence"/>
</dbReference>
<comment type="catalytic activity">
    <reaction evidence="6">
        <text>L-threonylcarbamoyladenylate + adenosine(37) in tRNA = N(6)-L-threonylcarbamoyladenosine(37) in tRNA + AMP + H(+)</text>
        <dbReference type="Rhea" id="RHEA:37059"/>
        <dbReference type="Rhea" id="RHEA-COMP:10162"/>
        <dbReference type="Rhea" id="RHEA-COMP:10163"/>
        <dbReference type="ChEBI" id="CHEBI:15378"/>
        <dbReference type="ChEBI" id="CHEBI:73682"/>
        <dbReference type="ChEBI" id="CHEBI:74411"/>
        <dbReference type="ChEBI" id="CHEBI:74418"/>
        <dbReference type="ChEBI" id="CHEBI:456215"/>
        <dbReference type="EC" id="2.3.1.234"/>
    </reaction>
</comment>
<dbReference type="PRINTS" id="PR00789">
    <property type="entry name" value="OSIALOPTASE"/>
</dbReference>
<gene>
    <name evidence="8" type="ORF">MVES_003441</name>
</gene>
<dbReference type="GO" id="GO:0005739">
    <property type="term" value="C:mitochondrion"/>
    <property type="evidence" value="ECO:0007669"/>
    <property type="project" value="TreeGrafter"/>
</dbReference>
<dbReference type="GO" id="GO:0061711">
    <property type="term" value="F:tRNA N(6)-L-threonylcarbamoyladenine synthase activity"/>
    <property type="evidence" value="ECO:0007669"/>
    <property type="project" value="UniProtKB-EC"/>
</dbReference>
<proteinExistence type="predicted"/>
<dbReference type="OrthoDB" id="10259622at2759"/>
<dbReference type="InterPro" id="IPR017861">
    <property type="entry name" value="KAE1/TsaD"/>
</dbReference>
<dbReference type="STRING" id="2020962.A0A2N1J7L8"/>
<dbReference type="GO" id="GO:0046872">
    <property type="term" value="F:metal ion binding"/>
    <property type="evidence" value="ECO:0007669"/>
    <property type="project" value="UniProtKB-KW"/>
</dbReference>
<dbReference type="PANTHER" id="PTHR11735:SF6">
    <property type="entry name" value="TRNA N6-ADENOSINE THREONYLCARBAMOYLTRANSFERASE, MITOCHONDRIAL"/>
    <property type="match status" value="1"/>
</dbReference>
<dbReference type="Gene3D" id="3.30.420.40">
    <property type="match status" value="1"/>
</dbReference>
<dbReference type="SUPFAM" id="SSF53067">
    <property type="entry name" value="Actin-like ATPase domain"/>
    <property type="match status" value="1"/>
</dbReference>
<evidence type="ECO:0000256" key="5">
    <source>
        <dbReference type="ARBA" id="ARBA00023315"/>
    </source>
</evidence>
<keyword evidence="5" id="KW-0012">Acyltransferase</keyword>
<dbReference type="EMBL" id="KZ454994">
    <property type="protein sequence ID" value="PKI82555.1"/>
    <property type="molecule type" value="Genomic_DNA"/>
</dbReference>